<dbReference type="EMBL" id="CP113520">
    <property type="protein sequence ID" value="WAJ26668.1"/>
    <property type="molecule type" value="Genomic_DNA"/>
</dbReference>
<keyword evidence="2" id="KW-1185">Reference proteome</keyword>
<organism evidence="1 2">
    <name type="scientific">Antarcticirhabdus aurantiaca</name>
    <dbReference type="NCBI Taxonomy" id="2606717"/>
    <lineage>
        <taxon>Bacteria</taxon>
        <taxon>Pseudomonadati</taxon>
        <taxon>Pseudomonadota</taxon>
        <taxon>Alphaproteobacteria</taxon>
        <taxon>Hyphomicrobiales</taxon>
        <taxon>Aurantimonadaceae</taxon>
        <taxon>Antarcticirhabdus</taxon>
    </lineage>
</organism>
<gene>
    <name evidence="1" type="ORF">OXU80_17570</name>
</gene>
<reference evidence="1" key="1">
    <citation type="submission" date="2022-11" db="EMBL/GenBank/DDBJ databases">
        <title>beta-Carotene-producing bacterium, Jeongeuplla avenae sp. nov., alleviates the salt stress of Arabidopsis seedlings.</title>
        <authorList>
            <person name="Jiang L."/>
            <person name="Lee J."/>
        </authorList>
    </citation>
    <scope>NUCLEOTIDE SEQUENCE</scope>
    <source>
        <strain evidence="1">DY_R2A_6</strain>
    </source>
</reference>
<accession>A0ACD4NIL6</accession>
<name>A0ACD4NIL6_9HYPH</name>
<protein>
    <submittedName>
        <fullName evidence="1">Uncharacterized protein</fullName>
    </submittedName>
</protein>
<sequence>MSDAPDALDLEFRSAIDRILNRHPRHADLLQKIKEGKELRLNPVNIAKEAGRSRSALYERKEVMEYLKTIVTAPRNELKAQIVSLKEANRRLTEERQRALNTAAAVIIRMRKLEEKLPNAARRAKREAERPNQNEVAGTVVPFAPPGKEA</sequence>
<dbReference type="Proteomes" id="UP001163223">
    <property type="component" value="Chromosome"/>
</dbReference>
<evidence type="ECO:0000313" key="1">
    <source>
        <dbReference type="EMBL" id="WAJ26668.1"/>
    </source>
</evidence>
<evidence type="ECO:0000313" key="2">
    <source>
        <dbReference type="Proteomes" id="UP001163223"/>
    </source>
</evidence>
<proteinExistence type="predicted"/>